<dbReference type="CDD" id="cd02440">
    <property type="entry name" value="AdoMet_MTases"/>
    <property type="match status" value="1"/>
</dbReference>
<dbReference type="EMBL" id="HBGG01039621">
    <property type="protein sequence ID" value="CAD9221135.1"/>
    <property type="molecule type" value="Transcribed_RNA"/>
</dbReference>
<dbReference type="InterPro" id="IPR051419">
    <property type="entry name" value="Lys/N-term_MeTrsfase_sf"/>
</dbReference>
<accession>A0A7S1T4S8</accession>
<dbReference type="AlphaFoldDB" id="A0A7S1T4S8"/>
<organism evidence="5">
    <name type="scientific">Tetraselmis chuii</name>
    <dbReference type="NCBI Taxonomy" id="63592"/>
    <lineage>
        <taxon>Eukaryota</taxon>
        <taxon>Viridiplantae</taxon>
        <taxon>Chlorophyta</taxon>
        <taxon>core chlorophytes</taxon>
        <taxon>Chlorodendrophyceae</taxon>
        <taxon>Chlorodendrales</taxon>
        <taxon>Chlorodendraceae</taxon>
        <taxon>Tetraselmis</taxon>
    </lineage>
</organism>
<dbReference type="PANTHER" id="PTHR12176:SF79">
    <property type="entry name" value="METHYLTRANSFERASE TYPE 11 DOMAIN-CONTAINING PROTEIN"/>
    <property type="match status" value="1"/>
</dbReference>
<dbReference type="GO" id="GO:0008168">
    <property type="term" value="F:methyltransferase activity"/>
    <property type="evidence" value="ECO:0007669"/>
    <property type="project" value="UniProtKB-KW"/>
</dbReference>
<name>A0A7S1T4S8_9CHLO</name>
<dbReference type="PANTHER" id="PTHR12176">
    <property type="entry name" value="SAM-DEPENDENT METHYLTRANSFERASE SUPERFAMILY PROTEIN"/>
    <property type="match status" value="1"/>
</dbReference>
<dbReference type="Pfam" id="PF13649">
    <property type="entry name" value="Methyltransf_25"/>
    <property type="match status" value="1"/>
</dbReference>
<dbReference type="SUPFAM" id="SSF53335">
    <property type="entry name" value="S-adenosyl-L-methionine-dependent methyltransferases"/>
    <property type="match status" value="1"/>
</dbReference>
<dbReference type="InterPro" id="IPR041698">
    <property type="entry name" value="Methyltransf_25"/>
</dbReference>
<reference evidence="5" key="1">
    <citation type="submission" date="2021-01" db="EMBL/GenBank/DDBJ databases">
        <authorList>
            <person name="Corre E."/>
            <person name="Pelletier E."/>
            <person name="Niang G."/>
            <person name="Scheremetjew M."/>
            <person name="Finn R."/>
            <person name="Kale V."/>
            <person name="Holt S."/>
            <person name="Cochrane G."/>
            <person name="Meng A."/>
            <person name="Brown T."/>
            <person name="Cohen L."/>
        </authorList>
    </citation>
    <scope>NUCLEOTIDE SEQUENCE</scope>
    <source>
        <strain evidence="5">PLY429</strain>
    </source>
</reference>
<proteinExistence type="inferred from homology"/>
<comment type="similarity">
    <text evidence="1">Belongs to the methyltransferase superfamily.</text>
</comment>
<evidence type="ECO:0000256" key="1">
    <source>
        <dbReference type="ARBA" id="ARBA00008361"/>
    </source>
</evidence>
<protein>
    <recommendedName>
        <fullName evidence="4">Methyltransferase domain-containing protein</fullName>
    </recommendedName>
</protein>
<evidence type="ECO:0000313" key="5">
    <source>
        <dbReference type="EMBL" id="CAD9221135.1"/>
    </source>
</evidence>
<evidence type="ECO:0000256" key="3">
    <source>
        <dbReference type="ARBA" id="ARBA00022679"/>
    </source>
</evidence>
<evidence type="ECO:0000256" key="2">
    <source>
        <dbReference type="ARBA" id="ARBA00022603"/>
    </source>
</evidence>
<dbReference type="Gene3D" id="3.40.50.150">
    <property type="entry name" value="Vaccinia Virus protein VP39"/>
    <property type="match status" value="1"/>
</dbReference>
<keyword evidence="3" id="KW-0808">Transferase</keyword>
<sequence length="263" mass="28702">MANAVSGEKQTGQYVEHWDGVYSSRPEQLSREWHCEYSQISGLLQPYIYQAITSEDEGTADPQSPAVLNLLLDIGCGSSTIATDIRDDFPKVNMRLHLLDISSVIIDALKERHADDESVECEVADCRALPSLDGSVCVVVDKGTLDALHGDEDKMMVLRECNRILTKTGVLVSISFGAARRIGFLTKAATVLNMHLHIHVVGDGDPCSGHQVVFVAILAKDLSACEYFPSELTGRILARVAKTGSVMTEDSDSDEESKLCVEF</sequence>
<evidence type="ECO:0000259" key="4">
    <source>
        <dbReference type="Pfam" id="PF13649"/>
    </source>
</evidence>
<dbReference type="InterPro" id="IPR029063">
    <property type="entry name" value="SAM-dependent_MTases_sf"/>
</dbReference>
<gene>
    <name evidence="5" type="ORF">TCHU04912_LOCUS20409</name>
</gene>
<feature type="domain" description="Methyltransferase" evidence="4">
    <location>
        <begin position="72"/>
        <end position="169"/>
    </location>
</feature>
<keyword evidence="2" id="KW-0489">Methyltransferase</keyword>
<dbReference type="GO" id="GO:0032259">
    <property type="term" value="P:methylation"/>
    <property type="evidence" value="ECO:0007669"/>
    <property type="project" value="UniProtKB-KW"/>
</dbReference>